<dbReference type="InterPro" id="IPR002226">
    <property type="entry name" value="Catalase_haem_BS"/>
</dbReference>
<dbReference type="InterPro" id="IPR010582">
    <property type="entry name" value="Catalase_immune_responsive"/>
</dbReference>
<protein>
    <recommendedName>
        <fullName evidence="3 10">Catalase</fullName>
        <ecNumber evidence="3 10">1.11.1.6</ecNumber>
    </recommendedName>
</protein>
<feature type="domain" description="Catalase core" evidence="12">
    <location>
        <begin position="64"/>
        <end position="454"/>
    </location>
</feature>
<dbReference type="PROSITE" id="PS51257">
    <property type="entry name" value="PROKAR_LIPOPROTEIN"/>
    <property type="match status" value="1"/>
</dbReference>
<dbReference type="Pfam" id="PF06628">
    <property type="entry name" value="Catalase-rel"/>
    <property type="match status" value="1"/>
</dbReference>
<dbReference type="InterPro" id="IPR043156">
    <property type="entry name" value="Catalase_clade2_helical"/>
</dbReference>
<reference evidence="13 14" key="1">
    <citation type="submission" date="2024-01" db="EMBL/GenBank/DDBJ databases">
        <title>A draft genome for the cacao thread blight pathogen Marasmiellus scandens.</title>
        <authorList>
            <person name="Baruah I.K."/>
            <person name="Leung J."/>
            <person name="Bukari Y."/>
            <person name="Amoako-Attah I."/>
            <person name="Meinhardt L.W."/>
            <person name="Bailey B.A."/>
            <person name="Cohen S.P."/>
        </authorList>
    </citation>
    <scope>NUCLEOTIDE SEQUENCE [LARGE SCALE GENOMIC DNA]</scope>
    <source>
        <strain evidence="13 14">GH-19</strain>
    </source>
</reference>
<keyword evidence="6 10" id="KW-0479">Metal-binding</keyword>
<evidence type="ECO:0000256" key="1">
    <source>
        <dbReference type="ARBA" id="ARBA00001971"/>
    </source>
</evidence>
<dbReference type="PANTHER" id="PTHR42821:SF3">
    <property type="entry name" value="CATALASE B"/>
    <property type="match status" value="1"/>
</dbReference>
<evidence type="ECO:0000313" key="13">
    <source>
        <dbReference type="EMBL" id="KAK7470081.1"/>
    </source>
</evidence>
<evidence type="ECO:0000256" key="5">
    <source>
        <dbReference type="ARBA" id="ARBA00022617"/>
    </source>
</evidence>
<dbReference type="EC" id="1.11.1.6" evidence="3 10"/>
<evidence type="ECO:0000256" key="11">
    <source>
        <dbReference type="SAM" id="SignalP"/>
    </source>
</evidence>
<sequence length="734" mass="80784">MKDTVLLAVLVASSLVSASCPYADSRGEQLLARRDATDSNASGTPGDQNYMDQFVVNDTDTLTTTDFGTPVDDTHSLKAGSRGPTLLEDFVFRTKLTRFDHERVPERVVHARGVGAHGYFESYADWSNITAASFLGQAGKQTPVFMRVSTVAGSRGSADTARDVHGTAIRFYTDEGNFDIVGNNIPVFFIQDAIQFPDLIHAVKPRPDNEIPQAATAHDTAYDFFSRNPSSLHTLIWALSGHGIPRSARHIDCFGVHTFRFVTDSGQSKLIKFHFKSQQGRASLIWPEAQALGGHDPDAHRRDLWNAIAAGQYPEWELSVQIMEEEDALAFGFDLLDPTKIVPEDIVPLTPLGKLVLNRNPTNYFAETEQVMFSVGHVVRGIDFTEDPLMQGRLFSYVDTQLNRAMGSPNFEQIPINRPQSRFGVHNNNRDGAMQQFIPSNVAAYNNNTLNERSPRPATRNEGGFFTAPSRRVVDGNYVRDVSPTFLDYWSQPRLFWNSILPAEQQMIVNALRFELGHVQTMAVREAMVGQLNRISNDLAIRVASAIGVESPAPDPEFYHDNTTIGLSVFNETLKTVAGLNVAILSTTNSSDSLDQARNVAAALTEKGLNAQVVAEVFSSGVDTTYIASDASLFDGVVVTDGTSALFDPTMSSMTAMYPPGQPLQIVMDAFNQGKAIMVLGDGDVDVLRQMGLEERAGVRYVGGDESSWDAYEDDLKKFKFLDRYPIDPPVNSS</sequence>
<keyword evidence="5 10" id="KW-0349">Heme</keyword>
<evidence type="ECO:0000256" key="4">
    <source>
        <dbReference type="ARBA" id="ARBA00022559"/>
    </source>
</evidence>
<dbReference type="Gene3D" id="3.40.50.880">
    <property type="match status" value="1"/>
</dbReference>
<keyword evidence="14" id="KW-1185">Reference proteome</keyword>
<evidence type="ECO:0000259" key="12">
    <source>
        <dbReference type="SMART" id="SM01060"/>
    </source>
</evidence>
<dbReference type="InterPro" id="IPR011614">
    <property type="entry name" value="Catalase_core"/>
</dbReference>
<dbReference type="PROSITE" id="PS00437">
    <property type="entry name" value="CATALASE_1"/>
    <property type="match status" value="1"/>
</dbReference>
<keyword evidence="7 10" id="KW-0560">Oxidoreductase</keyword>
<dbReference type="Gene3D" id="2.40.180.10">
    <property type="entry name" value="Catalase core domain"/>
    <property type="match status" value="1"/>
</dbReference>
<proteinExistence type="inferred from homology"/>
<comment type="similarity">
    <text evidence="2 10">Belongs to the catalase family.</text>
</comment>
<evidence type="ECO:0000256" key="10">
    <source>
        <dbReference type="PIRNR" id="PIRNR038927"/>
    </source>
</evidence>
<organism evidence="13 14">
    <name type="scientific">Marasmiellus scandens</name>
    <dbReference type="NCBI Taxonomy" id="2682957"/>
    <lineage>
        <taxon>Eukaryota</taxon>
        <taxon>Fungi</taxon>
        <taxon>Dikarya</taxon>
        <taxon>Basidiomycota</taxon>
        <taxon>Agaricomycotina</taxon>
        <taxon>Agaricomycetes</taxon>
        <taxon>Agaricomycetidae</taxon>
        <taxon>Agaricales</taxon>
        <taxon>Marasmiineae</taxon>
        <taxon>Omphalotaceae</taxon>
        <taxon>Marasmiellus</taxon>
    </lineage>
</organism>
<evidence type="ECO:0000256" key="6">
    <source>
        <dbReference type="ARBA" id="ARBA00022723"/>
    </source>
</evidence>
<dbReference type="PROSITE" id="PS51402">
    <property type="entry name" value="CATALASE_3"/>
    <property type="match status" value="1"/>
</dbReference>
<keyword evidence="9 10" id="KW-0376">Hydrogen peroxide</keyword>
<dbReference type="Pfam" id="PF00199">
    <property type="entry name" value="Catalase"/>
    <property type="match status" value="1"/>
</dbReference>
<feature type="chain" id="PRO_5046616550" description="Catalase" evidence="11">
    <location>
        <begin position="19"/>
        <end position="734"/>
    </location>
</feature>
<comment type="cofactor">
    <cofactor evidence="1 10">
        <name>heme</name>
        <dbReference type="ChEBI" id="CHEBI:30413"/>
    </cofactor>
</comment>
<comment type="function">
    <text evidence="10">Occurs in almost all aerobically respiring organisms and serves to protect cells from the toxic effects of hydrogen peroxide.</text>
</comment>
<evidence type="ECO:0000256" key="3">
    <source>
        <dbReference type="ARBA" id="ARBA00012314"/>
    </source>
</evidence>
<dbReference type="EMBL" id="JBANRG010000002">
    <property type="protein sequence ID" value="KAK7470081.1"/>
    <property type="molecule type" value="Genomic_DNA"/>
</dbReference>
<dbReference type="PANTHER" id="PTHR42821">
    <property type="entry name" value="CATALASE"/>
    <property type="match status" value="1"/>
</dbReference>
<dbReference type="InterPro" id="IPR020835">
    <property type="entry name" value="Catalase_sf"/>
</dbReference>
<feature type="signal peptide" evidence="11">
    <location>
        <begin position="1"/>
        <end position="18"/>
    </location>
</feature>
<dbReference type="PIRSF" id="PIRSF038927">
    <property type="entry name" value="Catalase_clade2"/>
    <property type="match status" value="1"/>
</dbReference>
<keyword evidence="8 10" id="KW-0408">Iron</keyword>
<dbReference type="Pfam" id="PF18011">
    <property type="entry name" value="Catalase_C"/>
    <property type="match status" value="1"/>
</dbReference>
<evidence type="ECO:0000256" key="2">
    <source>
        <dbReference type="ARBA" id="ARBA00005329"/>
    </source>
</evidence>
<name>A0ABR1JZ33_9AGAR</name>
<dbReference type="Proteomes" id="UP001498398">
    <property type="component" value="Unassembled WGS sequence"/>
</dbReference>
<dbReference type="InterPro" id="IPR018028">
    <property type="entry name" value="Catalase"/>
</dbReference>
<dbReference type="SUPFAM" id="SSF56634">
    <property type="entry name" value="Heme-dependent catalase-like"/>
    <property type="match status" value="1"/>
</dbReference>
<dbReference type="InterPro" id="IPR041399">
    <property type="entry name" value="Catalase_large_C"/>
</dbReference>
<dbReference type="PRINTS" id="PR00067">
    <property type="entry name" value="CATALASE"/>
</dbReference>
<gene>
    <name evidence="13" type="ORF">VKT23_001522</name>
</gene>
<dbReference type="InterPro" id="IPR024712">
    <property type="entry name" value="Catalase_clade2"/>
</dbReference>
<dbReference type="Gene3D" id="1.20.1370.20">
    <property type="match status" value="1"/>
</dbReference>
<comment type="catalytic activity">
    <reaction evidence="10">
        <text>2 H2O2 = O2 + 2 H2O</text>
        <dbReference type="Rhea" id="RHEA:20309"/>
        <dbReference type="ChEBI" id="CHEBI:15377"/>
        <dbReference type="ChEBI" id="CHEBI:15379"/>
        <dbReference type="ChEBI" id="CHEBI:16240"/>
        <dbReference type="EC" id="1.11.1.6"/>
    </reaction>
</comment>
<evidence type="ECO:0000256" key="7">
    <source>
        <dbReference type="ARBA" id="ARBA00023002"/>
    </source>
</evidence>
<accession>A0ABR1JZ33</accession>
<dbReference type="SMART" id="SM01060">
    <property type="entry name" value="Catalase"/>
    <property type="match status" value="1"/>
</dbReference>
<keyword evidence="4 10" id="KW-0575">Peroxidase</keyword>
<dbReference type="InterPro" id="IPR029062">
    <property type="entry name" value="Class_I_gatase-like"/>
</dbReference>
<dbReference type="CDD" id="cd03132">
    <property type="entry name" value="GATase1_catalase"/>
    <property type="match status" value="1"/>
</dbReference>
<keyword evidence="11" id="KW-0732">Signal</keyword>
<evidence type="ECO:0000256" key="9">
    <source>
        <dbReference type="ARBA" id="ARBA00023324"/>
    </source>
</evidence>
<evidence type="ECO:0000313" key="14">
    <source>
        <dbReference type="Proteomes" id="UP001498398"/>
    </source>
</evidence>
<comment type="caution">
    <text evidence="13">The sequence shown here is derived from an EMBL/GenBank/DDBJ whole genome shotgun (WGS) entry which is preliminary data.</text>
</comment>
<evidence type="ECO:0000256" key="8">
    <source>
        <dbReference type="ARBA" id="ARBA00023004"/>
    </source>
</evidence>